<reference evidence="1" key="1">
    <citation type="journal article" date="2015" name="Nature">
        <title>Complex archaea that bridge the gap between prokaryotes and eukaryotes.</title>
        <authorList>
            <person name="Spang A."/>
            <person name="Saw J.H."/>
            <person name="Jorgensen S.L."/>
            <person name="Zaremba-Niedzwiedzka K."/>
            <person name="Martijn J."/>
            <person name="Lind A.E."/>
            <person name="van Eijk R."/>
            <person name="Schleper C."/>
            <person name="Guy L."/>
            <person name="Ettema T.J."/>
        </authorList>
    </citation>
    <scope>NUCLEOTIDE SEQUENCE</scope>
</reference>
<evidence type="ECO:0000313" key="1">
    <source>
        <dbReference type="EMBL" id="KKK86124.1"/>
    </source>
</evidence>
<dbReference type="EMBL" id="LAZR01050993">
    <property type="protein sequence ID" value="KKK86124.1"/>
    <property type="molecule type" value="Genomic_DNA"/>
</dbReference>
<gene>
    <name evidence="1" type="ORF">LCGC14_2766360</name>
</gene>
<accession>A0A0F9B648</accession>
<protein>
    <submittedName>
        <fullName evidence="1">Uncharacterized protein</fullName>
    </submittedName>
</protein>
<proteinExistence type="predicted"/>
<feature type="non-terminal residue" evidence="1">
    <location>
        <position position="45"/>
    </location>
</feature>
<organism evidence="1">
    <name type="scientific">marine sediment metagenome</name>
    <dbReference type="NCBI Taxonomy" id="412755"/>
    <lineage>
        <taxon>unclassified sequences</taxon>
        <taxon>metagenomes</taxon>
        <taxon>ecological metagenomes</taxon>
    </lineage>
</organism>
<sequence>MADFYQEIDQRLFMVDEESYGYAYDPESTSAVWTKLAAAFPHVIP</sequence>
<name>A0A0F9B648_9ZZZZ</name>
<comment type="caution">
    <text evidence="1">The sequence shown here is derived from an EMBL/GenBank/DDBJ whole genome shotgun (WGS) entry which is preliminary data.</text>
</comment>
<dbReference type="AlphaFoldDB" id="A0A0F9B648"/>